<name>A0ABQ4ZT06_9ASTR</name>
<gene>
    <name evidence="2" type="ORF">Tco_0800033</name>
</gene>
<keyword evidence="3" id="KW-1185">Reference proteome</keyword>
<proteinExistence type="predicted"/>
<reference evidence="2" key="1">
    <citation type="journal article" date="2022" name="Int. J. Mol. Sci.">
        <title>Draft Genome of Tanacetum Coccineum: Genomic Comparison of Closely Related Tanacetum-Family Plants.</title>
        <authorList>
            <person name="Yamashiro T."/>
            <person name="Shiraishi A."/>
            <person name="Nakayama K."/>
            <person name="Satake H."/>
        </authorList>
    </citation>
    <scope>NUCLEOTIDE SEQUENCE</scope>
</reference>
<feature type="region of interest" description="Disordered" evidence="1">
    <location>
        <begin position="31"/>
        <end position="74"/>
    </location>
</feature>
<protein>
    <submittedName>
        <fullName evidence="2">Uncharacterized protein</fullName>
    </submittedName>
</protein>
<dbReference type="Proteomes" id="UP001151760">
    <property type="component" value="Unassembled WGS sequence"/>
</dbReference>
<evidence type="ECO:0000313" key="3">
    <source>
        <dbReference type="Proteomes" id="UP001151760"/>
    </source>
</evidence>
<accession>A0ABQ4ZT06</accession>
<evidence type="ECO:0000313" key="2">
    <source>
        <dbReference type="EMBL" id="GJS93065.1"/>
    </source>
</evidence>
<feature type="compositionally biased region" description="Polar residues" evidence="1">
    <location>
        <begin position="32"/>
        <end position="45"/>
    </location>
</feature>
<evidence type="ECO:0000256" key="1">
    <source>
        <dbReference type="SAM" id="MobiDB-lite"/>
    </source>
</evidence>
<organism evidence="2 3">
    <name type="scientific">Tanacetum coccineum</name>
    <dbReference type="NCBI Taxonomy" id="301880"/>
    <lineage>
        <taxon>Eukaryota</taxon>
        <taxon>Viridiplantae</taxon>
        <taxon>Streptophyta</taxon>
        <taxon>Embryophyta</taxon>
        <taxon>Tracheophyta</taxon>
        <taxon>Spermatophyta</taxon>
        <taxon>Magnoliopsida</taxon>
        <taxon>eudicotyledons</taxon>
        <taxon>Gunneridae</taxon>
        <taxon>Pentapetalae</taxon>
        <taxon>asterids</taxon>
        <taxon>campanulids</taxon>
        <taxon>Asterales</taxon>
        <taxon>Asteraceae</taxon>
        <taxon>Asteroideae</taxon>
        <taxon>Anthemideae</taxon>
        <taxon>Anthemidinae</taxon>
        <taxon>Tanacetum</taxon>
    </lineage>
</organism>
<comment type="caution">
    <text evidence="2">The sequence shown here is derived from an EMBL/GenBank/DDBJ whole genome shotgun (WGS) entry which is preliminary data.</text>
</comment>
<dbReference type="EMBL" id="BQNB010011627">
    <property type="protein sequence ID" value="GJS93065.1"/>
    <property type="molecule type" value="Genomic_DNA"/>
</dbReference>
<reference evidence="2" key="2">
    <citation type="submission" date="2022-01" db="EMBL/GenBank/DDBJ databases">
        <authorList>
            <person name="Yamashiro T."/>
            <person name="Shiraishi A."/>
            <person name="Satake H."/>
            <person name="Nakayama K."/>
        </authorList>
    </citation>
    <scope>NUCLEOTIDE SEQUENCE</scope>
</reference>
<feature type="compositionally biased region" description="Basic and acidic residues" evidence="1">
    <location>
        <begin position="46"/>
        <end position="57"/>
    </location>
</feature>
<sequence>MATCHHLSGATWPVNYPQRRHRSHCRTIGQRWPTTVNDGQRQSTVADHHEPQPDHHQNSVPAGSTGGSGQRLPRGIHVAADVAGGILPSCRSRTLDLGVMVLVKSM</sequence>